<dbReference type="InterPro" id="IPR000297">
    <property type="entry name" value="PPIase_PpiC"/>
</dbReference>
<comment type="caution">
    <text evidence="8">The sequence shown here is derived from an EMBL/GenBank/DDBJ whole genome shotgun (WGS) entry which is preliminary data.</text>
</comment>
<proteinExistence type="inferred from homology"/>
<dbReference type="SUPFAM" id="SSF54534">
    <property type="entry name" value="FKBP-like"/>
    <property type="match status" value="1"/>
</dbReference>
<evidence type="ECO:0000256" key="2">
    <source>
        <dbReference type="ARBA" id="ARBA00010242"/>
    </source>
</evidence>
<feature type="domain" description="PpiC" evidence="7">
    <location>
        <begin position="25"/>
        <end position="109"/>
    </location>
</feature>
<dbReference type="Gene3D" id="3.10.50.40">
    <property type="match status" value="1"/>
</dbReference>
<reference evidence="8" key="1">
    <citation type="submission" date="2023-07" db="EMBL/GenBank/DDBJ databases">
        <title>draft genome sequence of fig (Ficus carica).</title>
        <authorList>
            <person name="Takahashi T."/>
            <person name="Nishimura K."/>
        </authorList>
    </citation>
    <scope>NUCLEOTIDE SEQUENCE</scope>
</reference>
<accession>A0AA87ZXP2</accession>
<evidence type="ECO:0000256" key="3">
    <source>
        <dbReference type="ARBA" id="ARBA00023110"/>
    </source>
</evidence>
<evidence type="ECO:0000256" key="4">
    <source>
        <dbReference type="ARBA" id="ARBA00023235"/>
    </source>
</evidence>
<dbReference type="EC" id="5.2.1.8" evidence="6"/>
<keyword evidence="9" id="KW-1185">Reference proteome</keyword>
<dbReference type="PANTHER" id="PTHR45995">
    <property type="match status" value="1"/>
</dbReference>
<comment type="similarity">
    <text evidence="2">Belongs to the PpiC/parvulin rotamase family. PIN4 subfamily.</text>
</comment>
<gene>
    <name evidence="8" type="ORF">TIFTF001_011120</name>
</gene>
<dbReference type="InterPro" id="IPR046357">
    <property type="entry name" value="PPIase_dom_sf"/>
</dbReference>
<dbReference type="GO" id="GO:0003755">
    <property type="term" value="F:peptidyl-prolyl cis-trans isomerase activity"/>
    <property type="evidence" value="ECO:0007669"/>
    <property type="project" value="UniProtKB-UniRule"/>
</dbReference>
<dbReference type="PROSITE" id="PS50198">
    <property type="entry name" value="PPIC_PPIASE_2"/>
    <property type="match status" value="1"/>
</dbReference>
<evidence type="ECO:0000256" key="1">
    <source>
        <dbReference type="ARBA" id="ARBA00000971"/>
    </source>
</evidence>
<dbReference type="Pfam" id="PF00639">
    <property type="entry name" value="Rotamase"/>
    <property type="match status" value="1"/>
</dbReference>
<keyword evidence="3 5" id="KW-0697">Rotamase</keyword>
<evidence type="ECO:0000313" key="9">
    <source>
        <dbReference type="Proteomes" id="UP001187192"/>
    </source>
</evidence>
<keyword evidence="4 5" id="KW-0413">Isomerase</keyword>
<dbReference type="AlphaFoldDB" id="A0AA87ZXP2"/>
<evidence type="ECO:0000256" key="6">
    <source>
        <dbReference type="RuleBase" id="RU363014"/>
    </source>
</evidence>
<dbReference type="GO" id="GO:0006364">
    <property type="term" value="P:rRNA processing"/>
    <property type="evidence" value="ECO:0007669"/>
    <property type="project" value="InterPro"/>
</dbReference>
<protein>
    <recommendedName>
        <fullName evidence="6">Peptidyl-prolyl cis-trans isomerase</fullName>
        <ecNumber evidence="6">5.2.1.8</ecNumber>
    </recommendedName>
</protein>
<dbReference type="EMBL" id="BTGU01000013">
    <property type="protein sequence ID" value="GMN41899.1"/>
    <property type="molecule type" value="Genomic_DNA"/>
</dbReference>
<organism evidence="8 9">
    <name type="scientific">Ficus carica</name>
    <name type="common">Common fig</name>
    <dbReference type="NCBI Taxonomy" id="3494"/>
    <lineage>
        <taxon>Eukaryota</taxon>
        <taxon>Viridiplantae</taxon>
        <taxon>Streptophyta</taxon>
        <taxon>Embryophyta</taxon>
        <taxon>Tracheophyta</taxon>
        <taxon>Spermatophyta</taxon>
        <taxon>Magnoliopsida</taxon>
        <taxon>eudicotyledons</taxon>
        <taxon>Gunneridae</taxon>
        <taxon>Pentapetalae</taxon>
        <taxon>rosids</taxon>
        <taxon>fabids</taxon>
        <taxon>Rosales</taxon>
        <taxon>Moraceae</taxon>
        <taxon>Ficeae</taxon>
        <taxon>Ficus</taxon>
    </lineage>
</organism>
<evidence type="ECO:0000256" key="5">
    <source>
        <dbReference type="PROSITE-ProRule" id="PRU00278"/>
    </source>
</evidence>
<dbReference type="InterPro" id="IPR043323">
    <property type="entry name" value="PIN4"/>
</dbReference>
<name>A0AA87ZXP2_FICCA</name>
<evidence type="ECO:0000313" key="8">
    <source>
        <dbReference type="EMBL" id="GMN41899.1"/>
    </source>
</evidence>
<comment type="catalytic activity">
    <reaction evidence="1 6">
        <text>[protein]-peptidylproline (omega=180) = [protein]-peptidylproline (omega=0)</text>
        <dbReference type="Rhea" id="RHEA:16237"/>
        <dbReference type="Rhea" id="RHEA-COMP:10747"/>
        <dbReference type="Rhea" id="RHEA-COMP:10748"/>
        <dbReference type="ChEBI" id="CHEBI:83833"/>
        <dbReference type="ChEBI" id="CHEBI:83834"/>
        <dbReference type="EC" id="5.2.1.8"/>
    </reaction>
</comment>
<dbReference type="GO" id="GO:0003677">
    <property type="term" value="F:DNA binding"/>
    <property type="evidence" value="ECO:0007669"/>
    <property type="project" value="InterPro"/>
</dbReference>
<dbReference type="Proteomes" id="UP001187192">
    <property type="component" value="Unassembled WGS sequence"/>
</dbReference>
<evidence type="ECO:0000259" key="7">
    <source>
        <dbReference type="PROSITE" id="PS50198"/>
    </source>
</evidence>
<sequence>MDIGSEERVSKEPSDTGLATAVKGVRHIFCKNQDKINEVYRKLHDDWLWFGEPIPPVLFGKVAEKYSECPSWEDGGKLDWITLRKATSLFEQVAFSTPVGITSTPFQSTSHRIPISFSRRSRYFDSSMAIGGSQAFPPPRYTTNMKLSTGETTHFTAIDYGKLLKLIA</sequence>